<evidence type="ECO:0000313" key="4">
    <source>
        <dbReference type="Proteomes" id="UP000000759"/>
    </source>
</evidence>
<gene>
    <name evidence="3" type="ORF">PHATR_10284</name>
</gene>
<dbReference type="GO" id="GO:0003723">
    <property type="term" value="F:RNA binding"/>
    <property type="evidence" value="ECO:0007669"/>
    <property type="project" value="InterPro"/>
</dbReference>
<dbReference type="PROSITE" id="PS01129">
    <property type="entry name" value="PSI_RLU"/>
    <property type="match status" value="1"/>
</dbReference>
<organism evidence="3 4">
    <name type="scientific">Phaeodactylum tricornutum (strain CCAP 1055/1)</name>
    <dbReference type="NCBI Taxonomy" id="556484"/>
    <lineage>
        <taxon>Eukaryota</taxon>
        <taxon>Sar</taxon>
        <taxon>Stramenopiles</taxon>
        <taxon>Ochrophyta</taxon>
        <taxon>Bacillariophyta</taxon>
        <taxon>Bacillariophyceae</taxon>
        <taxon>Bacillariophycidae</taxon>
        <taxon>Naviculales</taxon>
        <taxon>Phaeodactylaceae</taxon>
        <taxon>Phaeodactylum</taxon>
    </lineage>
</organism>
<evidence type="ECO:0000313" key="3">
    <source>
        <dbReference type="EMBL" id="ACI65616.1"/>
    </source>
</evidence>
<feature type="non-terminal residue" evidence="3">
    <location>
        <position position="175"/>
    </location>
</feature>
<dbReference type="PaxDb" id="2850-Phatr10284"/>
<feature type="non-terminal residue" evidence="3">
    <location>
        <position position="1"/>
    </location>
</feature>
<dbReference type="Pfam" id="PF00849">
    <property type="entry name" value="PseudoU_synth_2"/>
    <property type="match status" value="1"/>
</dbReference>
<feature type="domain" description="Pseudouridine synthase RsuA/RluA-like" evidence="2">
    <location>
        <begin position="9"/>
        <end position="164"/>
    </location>
</feature>
<dbReference type="eggNOG" id="KOG1919">
    <property type="taxonomic scope" value="Eukaryota"/>
</dbReference>
<reference evidence="4" key="2">
    <citation type="submission" date="2008-08" db="EMBL/GenBank/DDBJ databases">
        <authorList>
            <consortium name="Diatom Consortium"/>
            <person name="Grigoriev I."/>
            <person name="Grimwood J."/>
            <person name="Kuo A."/>
            <person name="Otillar R.P."/>
            <person name="Salamov A."/>
            <person name="Detter J.C."/>
            <person name="Lindquist E."/>
            <person name="Shapiro H."/>
            <person name="Lucas S."/>
            <person name="Glavina del Rio T."/>
            <person name="Pitluck S."/>
            <person name="Rokhsar D."/>
            <person name="Bowler C."/>
        </authorList>
    </citation>
    <scope>GENOME REANNOTATION</scope>
    <source>
        <strain evidence="4">CCAP 1055/1</strain>
    </source>
</reference>
<dbReference type="GeneID" id="7204240"/>
<dbReference type="CDD" id="cd02869">
    <property type="entry name" value="PseudoU_synth_RluA_like"/>
    <property type="match status" value="1"/>
</dbReference>
<dbReference type="KEGG" id="pti:PHATR_10284"/>
<dbReference type="RefSeq" id="XP_002186146.1">
    <property type="nucleotide sequence ID" value="XM_002186110.1"/>
</dbReference>
<dbReference type="InterPro" id="IPR050188">
    <property type="entry name" value="RluA_PseudoU_synthase"/>
</dbReference>
<dbReference type="Proteomes" id="UP000000759">
    <property type="component" value="Chromosome 3"/>
</dbReference>
<dbReference type="EMBL" id="CP001142">
    <property type="protein sequence ID" value="ACI65616.1"/>
    <property type="molecule type" value="Genomic_DNA"/>
</dbReference>
<evidence type="ECO:0000256" key="1">
    <source>
        <dbReference type="ARBA" id="ARBA00010876"/>
    </source>
</evidence>
<dbReference type="InterPro" id="IPR006224">
    <property type="entry name" value="PsdUridine_synth_RluA-like_CS"/>
</dbReference>
<reference evidence="3 4" key="1">
    <citation type="journal article" date="2008" name="Nature">
        <title>The Phaeodactylum genome reveals the evolutionary history of diatom genomes.</title>
        <authorList>
            <person name="Bowler C."/>
            <person name="Allen A.E."/>
            <person name="Badger J.H."/>
            <person name="Grimwood J."/>
            <person name="Jabbari K."/>
            <person name="Kuo A."/>
            <person name="Maheswari U."/>
            <person name="Martens C."/>
            <person name="Maumus F."/>
            <person name="Otillar R.P."/>
            <person name="Rayko E."/>
            <person name="Salamov A."/>
            <person name="Vandepoele K."/>
            <person name="Beszteri B."/>
            <person name="Gruber A."/>
            <person name="Heijde M."/>
            <person name="Katinka M."/>
            <person name="Mock T."/>
            <person name="Valentin K."/>
            <person name="Verret F."/>
            <person name="Berges J.A."/>
            <person name="Brownlee C."/>
            <person name="Cadoret J.P."/>
            <person name="Chiovitti A."/>
            <person name="Choi C.J."/>
            <person name="Coesel S."/>
            <person name="De Martino A."/>
            <person name="Detter J.C."/>
            <person name="Durkin C."/>
            <person name="Falciatore A."/>
            <person name="Fournet J."/>
            <person name="Haruta M."/>
            <person name="Huysman M.J."/>
            <person name="Jenkins B.D."/>
            <person name="Jiroutova K."/>
            <person name="Jorgensen R.E."/>
            <person name="Joubert Y."/>
            <person name="Kaplan A."/>
            <person name="Kroger N."/>
            <person name="Kroth P.G."/>
            <person name="La Roche J."/>
            <person name="Lindquist E."/>
            <person name="Lommer M."/>
            <person name="Martin-Jezequel V."/>
            <person name="Lopez P.J."/>
            <person name="Lucas S."/>
            <person name="Mangogna M."/>
            <person name="McGinnis K."/>
            <person name="Medlin L.K."/>
            <person name="Montsant A."/>
            <person name="Oudot-Le Secq M.P."/>
            <person name="Napoli C."/>
            <person name="Obornik M."/>
            <person name="Parker M.S."/>
            <person name="Petit J.L."/>
            <person name="Porcel B.M."/>
            <person name="Poulsen N."/>
            <person name="Robison M."/>
            <person name="Rychlewski L."/>
            <person name="Rynearson T.A."/>
            <person name="Schmutz J."/>
            <person name="Shapiro H."/>
            <person name="Siaut M."/>
            <person name="Stanley M."/>
            <person name="Sussman M.R."/>
            <person name="Taylor A.R."/>
            <person name="Vardi A."/>
            <person name="von Dassow P."/>
            <person name="Vyverman W."/>
            <person name="Willis A."/>
            <person name="Wyrwicz L.S."/>
            <person name="Rokhsar D.S."/>
            <person name="Weissenbach J."/>
            <person name="Armbrust E.V."/>
            <person name="Green B.R."/>
            <person name="Van de Peer Y."/>
            <person name="Grigoriev I.V."/>
        </authorList>
    </citation>
    <scope>NUCLEOTIDE SEQUENCE [LARGE SCALE GENOMIC DNA]</scope>
    <source>
        <strain evidence="3 4">CCAP 1055/1</strain>
    </source>
</reference>
<proteinExistence type="inferred from homology"/>
<dbReference type="GO" id="GO:0009982">
    <property type="term" value="F:pseudouridine synthase activity"/>
    <property type="evidence" value="ECO:0007669"/>
    <property type="project" value="InterPro"/>
</dbReference>
<dbReference type="GO" id="GO:0000455">
    <property type="term" value="P:enzyme-directed rRNA pseudouridine synthesis"/>
    <property type="evidence" value="ECO:0007669"/>
    <property type="project" value="TreeGrafter"/>
</dbReference>
<dbReference type="PANTHER" id="PTHR21600:SF87">
    <property type="entry name" value="RNA PSEUDOURIDYLATE SYNTHASE DOMAIN-CONTAINING PROTEIN 1"/>
    <property type="match status" value="1"/>
</dbReference>
<dbReference type="PANTHER" id="PTHR21600">
    <property type="entry name" value="MITOCHONDRIAL RNA PSEUDOURIDINE SYNTHASE"/>
    <property type="match status" value="1"/>
</dbReference>
<protein>
    <recommendedName>
        <fullName evidence="2">Pseudouridine synthase RsuA/RluA-like domain-containing protein</fullName>
    </recommendedName>
</protein>
<name>B5Y592_PHATC</name>
<keyword evidence="4" id="KW-1185">Reference proteome</keyword>
<dbReference type="InParanoid" id="B5Y592"/>
<dbReference type="InterPro" id="IPR020103">
    <property type="entry name" value="PsdUridine_synth_cat_dom_sf"/>
</dbReference>
<dbReference type="Gene3D" id="3.30.2350.10">
    <property type="entry name" value="Pseudouridine synthase"/>
    <property type="match status" value="1"/>
</dbReference>
<dbReference type="SMR" id="B5Y592"/>
<dbReference type="AlphaFoldDB" id="B5Y592"/>
<dbReference type="STRING" id="556484.B5Y592"/>
<evidence type="ECO:0000259" key="2">
    <source>
        <dbReference type="Pfam" id="PF00849"/>
    </source>
</evidence>
<comment type="similarity">
    <text evidence="1">Belongs to the pseudouridine synthase RluA family.</text>
</comment>
<dbReference type="InterPro" id="IPR006145">
    <property type="entry name" value="PsdUridine_synth_RsuA/RluA"/>
</dbReference>
<sequence>LKIVHEDEHIIVVDKPSGVLTVPSDKNVPSLAQAVFDHCQPTEVTLDQMVVHRLGMDTSGLIVLAKTMDTVRQMNALFRTRKITRQYEALVVGHLPQHGGLISLPLMRDYEHPPYMRKLLEMPKESLTKYEVVNREDMDGTPVSRVALTSISGRTHQLNVHLAAFGHPIVGDSVY</sequence>
<dbReference type="SUPFAM" id="SSF55120">
    <property type="entry name" value="Pseudouridine synthase"/>
    <property type="match status" value="1"/>
</dbReference>
<dbReference type="OrthoDB" id="418349at2759"/>
<accession>B5Y592</accession>